<evidence type="ECO:0000313" key="2">
    <source>
        <dbReference type="EMBL" id="RPA76903.1"/>
    </source>
</evidence>
<organism evidence="2 3">
    <name type="scientific">Ascobolus immersus RN42</name>
    <dbReference type="NCBI Taxonomy" id="1160509"/>
    <lineage>
        <taxon>Eukaryota</taxon>
        <taxon>Fungi</taxon>
        <taxon>Dikarya</taxon>
        <taxon>Ascomycota</taxon>
        <taxon>Pezizomycotina</taxon>
        <taxon>Pezizomycetes</taxon>
        <taxon>Pezizales</taxon>
        <taxon>Ascobolaceae</taxon>
        <taxon>Ascobolus</taxon>
    </lineage>
</organism>
<keyword evidence="3" id="KW-1185">Reference proteome</keyword>
<dbReference type="AlphaFoldDB" id="A0A3N4HSS5"/>
<evidence type="ECO:0000256" key="1">
    <source>
        <dbReference type="SAM" id="MobiDB-lite"/>
    </source>
</evidence>
<reference evidence="2 3" key="1">
    <citation type="journal article" date="2018" name="Nat. Ecol. Evol.">
        <title>Pezizomycetes genomes reveal the molecular basis of ectomycorrhizal truffle lifestyle.</title>
        <authorList>
            <person name="Murat C."/>
            <person name="Payen T."/>
            <person name="Noel B."/>
            <person name="Kuo A."/>
            <person name="Morin E."/>
            <person name="Chen J."/>
            <person name="Kohler A."/>
            <person name="Krizsan K."/>
            <person name="Balestrini R."/>
            <person name="Da Silva C."/>
            <person name="Montanini B."/>
            <person name="Hainaut M."/>
            <person name="Levati E."/>
            <person name="Barry K.W."/>
            <person name="Belfiori B."/>
            <person name="Cichocki N."/>
            <person name="Clum A."/>
            <person name="Dockter R.B."/>
            <person name="Fauchery L."/>
            <person name="Guy J."/>
            <person name="Iotti M."/>
            <person name="Le Tacon F."/>
            <person name="Lindquist E.A."/>
            <person name="Lipzen A."/>
            <person name="Malagnac F."/>
            <person name="Mello A."/>
            <person name="Molinier V."/>
            <person name="Miyauchi S."/>
            <person name="Poulain J."/>
            <person name="Riccioni C."/>
            <person name="Rubini A."/>
            <person name="Sitrit Y."/>
            <person name="Splivallo R."/>
            <person name="Traeger S."/>
            <person name="Wang M."/>
            <person name="Zifcakova L."/>
            <person name="Wipf D."/>
            <person name="Zambonelli A."/>
            <person name="Paolocci F."/>
            <person name="Nowrousian M."/>
            <person name="Ottonello S."/>
            <person name="Baldrian P."/>
            <person name="Spatafora J.W."/>
            <person name="Henrissat B."/>
            <person name="Nagy L.G."/>
            <person name="Aury J.M."/>
            <person name="Wincker P."/>
            <person name="Grigoriev I.V."/>
            <person name="Bonfante P."/>
            <person name="Martin F.M."/>
        </authorList>
    </citation>
    <scope>NUCLEOTIDE SEQUENCE [LARGE SCALE GENOMIC DNA]</scope>
    <source>
        <strain evidence="2 3">RN42</strain>
    </source>
</reference>
<protein>
    <submittedName>
        <fullName evidence="2">Uncharacterized protein</fullName>
    </submittedName>
</protein>
<accession>A0A3N4HSS5</accession>
<name>A0A3N4HSS5_ASCIM</name>
<sequence>MPTRDERLDMSIAARPPTAPGDLDDFENPNAHPKIIADRDTPYSVRVKIEFNHCLIFGKQCSNAAKGLREIRIQFILLFNPYTGLRPRFAPNNYWAVIDMTVRQ</sequence>
<feature type="region of interest" description="Disordered" evidence="1">
    <location>
        <begin position="1"/>
        <end position="27"/>
    </location>
</feature>
<gene>
    <name evidence="2" type="ORF">BJ508DRAFT_310651</name>
</gene>
<dbReference type="Proteomes" id="UP000275078">
    <property type="component" value="Unassembled WGS sequence"/>
</dbReference>
<proteinExistence type="predicted"/>
<evidence type="ECO:0000313" key="3">
    <source>
        <dbReference type="Proteomes" id="UP000275078"/>
    </source>
</evidence>
<dbReference type="EMBL" id="ML119735">
    <property type="protein sequence ID" value="RPA76903.1"/>
    <property type="molecule type" value="Genomic_DNA"/>
</dbReference>